<name>A0ABN2YLD1_9ACTN</name>
<comment type="caution">
    <text evidence="1">The sequence shown here is derived from an EMBL/GenBank/DDBJ whole genome shotgun (WGS) entry which is preliminary data.</text>
</comment>
<reference evidence="1 2" key="1">
    <citation type="journal article" date="2019" name="Int. J. Syst. Evol. Microbiol.">
        <title>The Global Catalogue of Microorganisms (GCM) 10K type strain sequencing project: providing services to taxonomists for standard genome sequencing and annotation.</title>
        <authorList>
            <consortium name="The Broad Institute Genomics Platform"/>
            <consortium name="The Broad Institute Genome Sequencing Center for Infectious Disease"/>
            <person name="Wu L."/>
            <person name="Ma J."/>
        </authorList>
    </citation>
    <scope>NUCLEOTIDE SEQUENCE [LARGE SCALE GENOMIC DNA]</scope>
    <source>
        <strain evidence="1 2">JCM 14559</strain>
    </source>
</reference>
<proteinExistence type="predicted"/>
<evidence type="ECO:0000313" key="2">
    <source>
        <dbReference type="Proteomes" id="UP001500897"/>
    </source>
</evidence>
<dbReference type="RefSeq" id="WP_344559753.1">
    <property type="nucleotide sequence ID" value="NZ_BAAANS010000163.1"/>
</dbReference>
<dbReference type="EMBL" id="BAAANS010000163">
    <property type="protein sequence ID" value="GAA2127936.1"/>
    <property type="molecule type" value="Genomic_DNA"/>
</dbReference>
<sequence length="136" mass="14750">MTVKVVLTRDSVCMGDDAQAPHQRDVAFHGATLGEFVAWVADYPPRMRGTRWVMSRGWNGAEGAPIAEISPEWEKPRLMAGTDPLAPLESLAPADGDLSFFFKYHAGTVPLAGPPDPPGSLDPLAGRLALWLAERR</sequence>
<organism evidence="1 2">
    <name type="scientific">Kitasatospora saccharophila</name>
    <dbReference type="NCBI Taxonomy" id="407973"/>
    <lineage>
        <taxon>Bacteria</taxon>
        <taxon>Bacillati</taxon>
        <taxon>Actinomycetota</taxon>
        <taxon>Actinomycetes</taxon>
        <taxon>Kitasatosporales</taxon>
        <taxon>Streptomycetaceae</taxon>
        <taxon>Kitasatospora</taxon>
    </lineage>
</organism>
<evidence type="ECO:0000313" key="1">
    <source>
        <dbReference type="EMBL" id="GAA2127936.1"/>
    </source>
</evidence>
<gene>
    <name evidence="1" type="ORF">GCM10009759_79940</name>
</gene>
<dbReference type="Proteomes" id="UP001500897">
    <property type="component" value="Unassembled WGS sequence"/>
</dbReference>
<keyword evidence="2" id="KW-1185">Reference proteome</keyword>
<protein>
    <submittedName>
        <fullName evidence="1">Uncharacterized protein</fullName>
    </submittedName>
</protein>
<accession>A0ABN2YLD1</accession>